<dbReference type="InterPro" id="IPR001789">
    <property type="entry name" value="Sig_transdc_resp-reg_receiver"/>
</dbReference>
<protein>
    <recommendedName>
        <fullName evidence="3">Response regulatory domain-containing protein</fullName>
    </recommendedName>
</protein>
<dbReference type="AlphaFoldDB" id="A0A0V7ZV12"/>
<dbReference type="InterPro" id="IPR011006">
    <property type="entry name" value="CheY-like_superfamily"/>
</dbReference>
<comment type="caution">
    <text evidence="4">The sequence shown here is derived from an EMBL/GenBank/DDBJ whole genome shotgun (WGS) entry which is preliminary data.</text>
</comment>
<evidence type="ECO:0000256" key="1">
    <source>
        <dbReference type="ARBA" id="ARBA00022553"/>
    </source>
</evidence>
<dbReference type="PROSITE" id="PS50110">
    <property type="entry name" value="RESPONSE_REGULATORY"/>
    <property type="match status" value="1"/>
</dbReference>
<feature type="domain" description="Response regulatory" evidence="3">
    <location>
        <begin position="12"/>
        <end position="127"/>
    </location>
</feature>
<dbReference type="PANTHER" id="PTHR44591:SF3">
    <property type="entry name" value="RESPONSE REGULATORY DOMAIN-CONTAINING PROTEIN"/>
    <property type="match status" value="1"/>
</dbReference>
<keyword evidence="1 2" id="KW-0597">Phosphoprotein</keyword>
<dbReference type="OrthoDB" id="427175at2"/>
<evidence type="ECO:0000256" key="2">
    <source>
        <dbReference type="PROSITE-ProRule" id="PRU00169"/>
    </source>
</evidence>
<dbReference type="EMBL" id="LMTZ01000077">
    <property type="protein sequence ID" value="KST68199.1"/>
    <property type="molecule type" value="Genomic_DNA"/>
</dbReference>
<reference evidence="4 6" key="1">
    <citation type="journal article" date="2015" name="Genome Announc.">
        <title>Draft Genome of the Euendolithic (true boring) Cyanobacterium Mastigocoleus testarum strain BC008.</title>
        <authorList>
            <person name="Guida B.S."/>
            <person name="Garcia-Pichel F."/>
        </authorList>
    </citation>
    <scope>NUCLEOTIDE SEQUENCE [LARGE SCALE GENOMIC DNA]</scope>
    <source>
        <strain evidence="4 6">BC008</strain>
    </source>
</reference>
<keyword evidence="6" id="KW-1185">Reference proteome</keyword>
<name>A0A0V7ZV12_9CYAN</name>
<dbReference type="RefSeq" id="WP_027842238.1">
    <property type="nucleotide sequence ID" value="NZ_LMTZ01000045.1"/>
</dbReference>
<feature type="modified residue" description="4-aspartylphosphate" evidence="2">
    <location>
        <position position="61"/>
    </location>
</feature>
<evidence type="ECO:0000313" key="6">
    <source>
        <dbReference type="Proteomes" id="UP000053372"/>
    </source>
</evidence>
<sequence>MTFSDKNNEIKHILVCDDIVDNSLLLQVVLVAAGYTVDVAYSGKAALDKIESKIPDLLLLDFMMPGMNGYQVIQHLKQNSTQYFFPIILMSAHSPSDIGKECLGMVDAFISKPLEIERLINLIQSLSYPKVSVSH</sequence>
<dbReference type="SMART" id="SM00448">
    <property type="entry name" value="REC"/>
    <property type="match status" value="1"/>
</dbReference>
<proteinExistence type="predicted"/>
<dbReference type="EMBL" id="LMTZ01000045">
    <property type="protein sequence ID" value="KST68862.1"/>
    <property type="molecule type" value="Genomic_DNA"/>
</dbReference>
<dbReference type="Pfam" id="PF00072">
    <property type="entry name" value="Response_reg"/>
    <property type="match status" value="1"/>
</dbReference>
<dbReference type="Gene3D" id="3.40.50.2300">
    <property type="match status" value="1"/>
</dbReference>
<dbReference type="SUPFAM" id="SSF52172">
    <property type="entry name" value="CheY-like"/>
    <property type="match status" value="1"/>
</dbReference>
<evidence type="ECO:0000259" key="3">
    <source>
        <dbReference type="PROSITE" id="PS50110"/>
    </source>
</evidence>
<evidence type="ECO:0000313" key="4">
    <source>
        <dbReference type="EMBL" id="KST68199.1"/>
    </source>
</evidence>
<accession>A0A0V7ZV12</accession>
<gene>
    <name evidence="4" type="ORF">BC008_32790</name>
    <name evidence="5" type="ORF">BC008_34475</name>
</gene>
<dbReference type="GO" id="GO:0000160">
    <property type="term" value="P:phosphorelay signal transduction system"/>
    <property type="evidence" value="ECO:0007669"/>
    <property type="project" value="InterPro"/>
</dbReference>
<dbReference type="Proteomes" id="UP000053372">
    <property type="component" value="Unassembled WGS sequence"/>
</dbReference>
<evidence type="ECO:0000313" key="5">
    <source>
        <dbReference type="EMBL" id="KST68862.1"/>
    </source>
</evidence>
<dbReference type="InterPro" id="IPR050595">
    <property type="entry name" value="Bact_response_regulator"/>
</dbReference>
<organism evidence="4 6">
    <name type="scientific">Mastigocoleus testarum BC008</name>
    <dbReference type="NCBI Taxonomy" id="371196"/>
    <lineage>
        <taxon>Bacteria</taxon>
        <taxon>Bacillati</taxon>
        <taxon>Cyanobacteriota</taxon>
        <taxon>Cyanophyceae</taxon>
        <taxon>Nostocales</taxon>
        <taxon>Hapalosiphonaceae</taxon>
        <taxon>Mastigocoleus</taxon>
    </lineage>
</organism>
<dbReference type="PANTHER" id="PTHR44591">
    <property type="entry name" value="STRESS RESPONSE REGULATOR PROTEIN 1"/>
    <property type="match status" value="1"/>
</dbReference>